<dbReference type="PROSITE" id="PS51781">
    <property type="entry name" value="SH3B"/>
    <property type="match status" value="2"/>
</dbReference>
<feature type="region of interest" description="Disordered" evidence="1">
    <location>
        <begin position="363"/>
        <end position="384"/>
    </location>
</feature>
<evidence type="ECO:0000259" key="3">
    <source>
        <dbReference type="PROSITE" id="PS51781"/>
    </source>
</evidence>
<dbReference type="PANTHER" id="PTHR34408">
    <property type="entry name" value="FAMILY PROTEIN, PUTATIVE-RELATED"/>
    <property type="match status" value="1"/>
</dbReference>
<proteinExistence type="predicted"/>
<dbReference type="OrthoDB" id="1690999at2"/>
<reference evidence="4 5" key="1">
    <citation type="journal article" date="2015" name="Genome Announc.">
        <title>Complete genome sequence of the human gut symbiont Roseburia hominis.</title>
        <authorList>
            <person name="Travis A.J."/>
            <person name="Kelly D."/>
            <person name="Flint H.J."/>
            <person name="Aminov R.I."/>
        </authorList>
    </citation>
    <scope>NUCLEOTIDE SEQUENCE [LARGE SCALE GENOMIC DNA]</scope>
    <source>
        <strain evidence="5">DSM 16839 / JCM 17582 / NCIMB 14029 / A2-183</strain>
    </source>
</reference>
<dbReference type="InterPro" id="IPR052354">
    <property type="entry name" value="Cell_Wall_Dynamics_Protein"/>
</dbReference>
<accession>G2T3S3</accession>
<protein>
    <recommendedName>
        <fullName evidence="3">SH3b domain-containing protein</fullName>
    </recommendedName>
</protein>
<keyword evidence="2" id="KW-0812">Transmembrane</keyword>
<keyword evidence="2" id="KW-1133">Transmembrane helix</keyword>
<dbReference type="HOGENOM" id="CLU_048722_0_0_9"/>
<name>G2T3S3_ROSHA</name>
<feature type="compositionally biased region" description="Low complexity" evidence="1">
    <location>
        <begin position="363"/>
        <end position="383"/>
    </location>
</feature>
<feature type="region of interest" description="Disordered" evidence="1">
    <location>
        <begin position="267"/>
        <end position="319"/>
    </location>
</feature>
<evidence type="ECO:0000313" key="4">
    <source>
        <dbReference type="EMBL" id="AEN96887.1"/>
    </source>
</evidence>
<dbReference type="PANTHER" id="PTHR34408:SF1">
    <property type="entry name" value="GLYCOSYL HYDROLASE FAMILY 19 DOMAIN-CONTAINING PROTEIN HI_1415"/>
    <property type="match status" value="1"/>
</dbReference>
<dbReference type="AlphaFoldDB" id="G2T3S3"/>
<organism evidence="4 5">
    <name type="scientific">Roseburia hominis (strain DSM 16839 / JCM 17582 / NCIMB 14029 / A2-183)</name>
    <dbReference type="NCBI Taxonomy" id="585394"/>
    <lineage>
        <taxon>Bacteria</taxon>
        <taxon>Bacillati</taxon>
        <taxon>Bacillota</taxon>
        <taxon>Clostridia</taxon>
        <taxon>Lachnospirales</taxon>
        <taxon>Lachnospiraceae</taxon>
        <taxon>Roseburia</taxon>
    </lineage>
</organism>
<dbReference type="EMBL" id="CP003040">
    <property type="protein sequence ID" value="AEN96887.1"/>
    <property type="molecule type" value="Genomic_DNA"/>
</dbReference>
<dbReference type="Pfam" id="PF08239">
    <property type="entry name" value="SH3_3"/>
    <property type="match status" value="2"/>
</dbReference>
<keyword evidence="2" id="KW-0472">Membrane</keyword>
<dbReference type="Proteomes" id="UP000008178">
    <property type="component" value="Chromosome"/>
</dbReference>
<feature type="compositionally biased region" description="Acidic residues" evidence="1">
    <location>
        <begin position="279"/>
        <end position="293"/>
    </location>
</feature>
<dbReference type="InterPro" id="IPR003646">
    <property type="entry name" value="SH3-like_bac-type"/>
</dbReference>
<sequence length="446" mass="48994">MENSSLNHTENHKTEEKETKRTPIKQRKKENEVLRFIREHIRYFAAGALVVVLILVLAMCAKPKGSDSDVVVNANATESTQATEEAYQVDANENINALITQYYTAYAAGDVTTLSSIATPISANEQSYIGLFSQYVDEYQNIKCYTKTGLDANSYLVSVSMEIKFTGVDTTAPGLDFFYVRTNDDGTLYIDNLYSQYNLANQENALDTSVQSLIGQFESESDVVELQSEVQTRYDEALAADENLANMIQTTIPAAIKDWVSQVAAQAATEQTEATEAAEQPETEQPQETEQQEETVQQTETLATKDRVNVRAAADTESEKLGTLDQGTVVTRTAVDGDWSVIDYNGTTGYVKNEFLTYDLPDTTADNNSDSSSDNSDSTNSASIAEGTVIMLENTTNIRSGMSEDSSKVGTAYAGEKVTVVMSYAEGWTKVKWNGETGYIKTSLLQ</sequence>
<dbReference type="eggNOG" id="COG3103">
    <property type="taxonomic scope" value="Bacteria"/>
</dbReference>
<dbReference type="SMART" id="SM00287">
    <property type="entry name" value="SH3b"/>
    <property type="match status" value="2"/>
</dbReference>
<feature type="domain" description="SH3b" evidence="3">
    <location>
        <begin position="384"/>
        <end position="446"/>
    </location>
</feature>
<dbReference type="Gene3D" id="2.30.30.40">
    <property type="entry name" value="SH3 Domains"/>
    <property type="match status" value="2"/>
</dbReference>
<evidence type="ECO:0000256" key="2">
    <source>
        <dbReference type="SAM" id="Phobius"/>
    </source>
</evidence>
<keyword evidence="5" id="KW-1185">Reference proteome</keyword>
<feature type="transmembrane region" description="Helical" evidence="2">
    <location>
        <begin position="41"/>
        <end position="59"/>
    </location>
</feature>
<dbReference type="eggNOG" id="COG4991">
    <property type="taxonomic scope" value="Bacteria"/>
</dbReference>
<feature type="compositionally biased region" description="Basic and acidic residues" evidence="1">
    <location>
        <begin position="9"/>
        <end position="21"/>
    </location>
</feature>
<gene>
    <name evidence="4" type="ordered locus">RHOM_08880</name>
</gene>
<feature type="compositionally biased region" description="Low complexity" evidence="1">
    <location>
        <begin position="267"/>
        <end position="278"/>
    </location>
</feature>
<dbReference type="KEGG" id="rho:RHOM_08880"/>
<evidence type="ECO:0000313" key="5">
    <source>
        <dbReference type="Proteomes" id="UP000008178"/>
    </source>
</evidence>
<feature type="domain" description="SH3b" evidence="3">
    <location>
        <begin position="297"/>
        <end position="360"/>
    </location>
</feature>
<dbReference type="STRING" id="585394.RHOM_08880"/>
<feature type="region of interest" description="Disordered" evidence="1">
    <location>
        <begin position="1"/>
        <end position="25"/>
    </location>
</feature>
<evidence type="ECO:0000256" key="1">
    <source>
        <dbReference type="SAM" id="MobiDB-lite"/>
    </source>
</evidence>
<dbReference type="BioCyc" id="RHOM585394:G1H02-1779-MONOMER"/>